<dbReference type="Gene3D" id="3.30.710.10">
    <property type="entry name" value="Potassium Channel Kv1.1, Chain A"/>
    <property type="match status" value="1"/>
</dbReference>
<accession>A0AAI8Z755</accession>
<dbReference type="EMBL" id="CAVMBE010000098">
    <property type="protein sequence ID" value="CAK4033960.1"/>
    <property type="molecule type" value="Genomic_DNA"/>
</dbReference>
<reference evidence="3" key="1">
    <citation type="submission" date="2023-11" db="EMBL/GenBank/DDBJ databases">
        <authorList>
            <person name="Alioto T."/>
            <person name="Alioto T."/>
            <person name="Gomez Garrido J."/>
        </authorList>
    </citation>
    <scope>NUCLEOTIDE SEQUENCE</scope>
</reference>
<gene>
    <name evidence="3" type="ORF">LECACI_7A009118</name>
</gene>
<dbReference type="Proteomes" id="UP001296104">
    <property type="component" value="Unassembled WGS sequence"/>
</dbReference>
<evidence type="ECO:0000259" key="2">
    <source>
        <dbReference type="PROSITE" id="PS50097"/>
    </source>
</evidence>
<dbReference type="AlphaFoldDB" id="A0AAI8Z755"/>
<dbReference type="InterPro" id="IPR011333">
    <property type="entry name" value="SKP1/BTB/POZ_sf"/>
</dbReference>
<keyword evidence="4" id="KW-1185">Reference proteome</keyword>
<dbReference type="Pfam" id="PF00651">
    <property type="entry name" value="BTB"/>
    <property type="match status" value="1"/>
</dbReference>
<protein>
    <submittedName>
        <fullName evidence="3">BTB POZ domain</fullName>
    </submittedName>
</protein>
<dbReference type="SUPFAM" id="SSF54695">
    <property type="entry name" value="POZ domain"/>
    <property type="match status" value="1"/>
</dbReference>
<evidence type="ECO:0000313" key="3">
    <source>
        <dbReference type="EMBL" id="CAK4033960.1"/>
    </source>
</evidence>
<comment type="caution">
    <text evidence="3">The sequence shown here is derived from an EMBL/GenBank/DDBJ whole genome shotgun (WGS) entry which is preliminary data.</text>
</comment>
<dbReference type="InterPro" id="IPR000210">
    <property type="entry name" value="BTB/POZ_dom"/>
</dbReference>
<organism evidence="3 4">
    <name type="scientific">Lecanosticta acicola</name>
    <dbReference type="NCBI Taxonomy" id="111012"/>
    <lineage>
        <taxon>Eukaryota</taxon>
        <taxon>Fungi</taxon>
        <taxon>Dikarya</taxon>
        <taxon>Ascomycota</taxon>
        <taxon>Pezizomycotina</taxon>
        <taxon>Dothideomycetes</taxon>
        <taxon>Dothideomycetidae</taxon>
        <taxon>Mycosphaerellales</taxon>
        <taxon>Mycosphaerellaceae</taxon>
        <taxon>Lecanosticta</taxon>
    </lineage>
</organism>
<dbReference type="PROSITE" id="PS50097">
    <property type="entry name" value="BTB"/>
    <property type="match status" value="1"/>
</dbReference>
<evidence type="ECO:0000313" key="4">
    <source>
        <dbReference type="Proteomes" id="UP001296104"/>
    </source>
</evidence>
<dbReference type="CDD" id="cd18186">
    <property type="entry name" value="BTB_POZ_ZBTB_KLHL-like"/>
    <property type="match status" value="1"/>
</dbReference>
<name>A0AAI8Z755_9PEZI</name>
<sequence>MDSLTLRLGDLLENPKYSDLEIVCDGYVFQVHRNIVCLRSEVLAKECDGKYKEAESCRIEHGVFDRFAVDRMLQFMYRGDYRLYDSVRGRILGKSSTPGDQADGHTESETPSPEEPLVSHVHVYAIADYYQMPELQELALKKFADARTTRGTLNAEQLIHIAANLYANTTKQAVKLRQELLTLAYESPNSSVDNPIFMGAIGERRDLQEFGADFLAQWVKKHRAETQRLAETTAIVRSLGDTLVASIRHNEEAQQKLQIFDKLSQVKACDHCKIGQPIGYGAFFNYTLVKAGQDEYGLKCLSCANVTRRRRP</sequence>
<feature type="domain" description="BTB" evidence="2">
    <location>
        <begin position="18"/>
        <end position="85"/>
    </location>
</feature>
<proteinExistence type="predicted"/>
<dbReference type="PANTHER" id="PTHR47843:SF5">
    <property type="entry name" value="BTB_POZ DOMAIN PROTEIN"/>
    <property type="match status" value="1"/>
</dbReference>
<dbReference type="PANTHER" id="PTHR47843">
    <property type="entry name" value="BTB DOMAIN-CONTAINING PROTEIN-RELATED"/>
    <property type="match status" value="1"/>
</dbReference>
<dbReference type="SMART" id="SM00225">
    <property type="entry name" value="BTB"/>
    <property type="match status" value="1"/>
</dbReference>
<feature type="region of interest" description="Disordered" evidence="1">
    <location>
        <begin position="94"/>
        <end position="115"/>
    </location>
</feature>
<evidence type="ECO:0000256" key="1">
    <source>
        <dbReference type="SAM" id="MobiDB-lite"/>
    </source>
</evidence>